<accession>A0A2R4BPK6</accession>
<dbReference type="PROSITE" id="PS00175">
    <property type="entry name" value="PG_MUTASE"/>
    <property type="match status" value="1"/>
</dbReference>
<dbReference type="EMBL" id="CP028339">
    <property type="protein sequence ID" value="AVR89275.1"/>
    <property type="molecule type" value="Genomic_DNA"/>
</dbReference>
<name>A0A2R4BPK6_THAAR</name>
<reference evidence="3 4" key="1">
    <citation type="submission" date="2018-03" db="EMBL/GenBank/DDBJ databases">
        <title>Complete genome sequence of Thauera aromatica, a model organism for studying aromatic compound degradation under denitrifying conditions.</title>
        <authorList>
            <person name="Lo H.-Y."/>
            <person name="Goris T."/>
            <person name="Boll M."/>
            <person name="Mueller J.A."/>
        </authorList>
    </citation>
    <scope>NUCLEOTIDE SEQUENCE [LARGE SCALE GENOMIC DNA]</scope>
    <source>
        <strain evidence="3 4">K172</strain>
    </source>
</reference>
<dbReference type="InterPro" id="IPR013078">
    <property type="entry name" value="His_Pase_superF_clade-1"/>
</dbReference>
<keyword evidence="4" id="KW-1185">Reference proteome</keyword>
<dbReference type="AlphaFoldDB" id="A0A2R4BPK6"/>
<dbReference type="Proteomes" id="UP000241885">
    <property type="component" value="Chromosome"/>
</dbReference>
<dbReference type="PANTHER" id="PTHR48100">
    <property type="entry name" value="BROAD-SPECIFICITY PHOSPHATASE YOR283W-RELATED"/>
    <property type="match status" value="1"/>
</dbReference>
<keyword evidence="3" id="KW-0413">Isomerase</keyword>
<feature type="binding site" evidence="2">
    <location>
        <begin position="13"/>
        <end position="20"/>
    </location>
    <ligand>
        <name>substrate</name>
    </ligand>
</feature>
<feature type="binding site" evidence="2">
    <location>
        <position position="63"/>
    </location>
    <ligand>
        <name>substrate</name>
    </ligand>
</feature>
<dbReference type="PANTHER" id="PTHR48100:SF44">
    <property type="entry name" value="PHOSPHATASE C1620.13-RELATED"/>
    <property type="match status" value="1"/>
</dbReference>
<dbReference type="KEGG" id="tak:Tharo_2378"/>
<dbReference type="OrthoDB" id="9781415at2"/>
<dbReference type="GO" id="GO:0004619">
    <property type="term" value="F:phosphoglycerate mutase activity"/>
    <property type="evidence" value="ECO:0007669"/>
    <property type="project" value="UniProtKB-EC"/>
</dbReference>
<proteinExistence type="predicted"/>
<feature type="active site" description="Tele-phosphohistidine intermediate" evidence="1">
    <location>
        <position position="14"/>
    </location>
</feature>
<sequence>MNDNSACRICLVRHGETAWNTERRLQGHIDVPLNGTGLAQAEAAARHLAGQGFAALYSSDLQRAHQTAAAIGRPHGLDAEPEHRLRERHYGLFQGLTYEEAEHRHPELYRRFKARETTLAFPEGGESLRDFADRVRAALTDIALRHRGEQVLVVTHGGVLDITHRLATGTALASPRNFPIPNAALNWIEYQGSAWRLLAWADESHLQETLDELPDA</sequence>
<dbReference type="RefSeq" id="WP_107221415.1">
    <property type="nucleotide sequence ID" value="NZ_CP028339.1"/>
</dbReference>
<feature type="active site" description="Proton donor/acceptor" evidence="1">
    <location>
        <position position="87"/>
    </location>
</feature>
<dbReference type="SUPFAM" id="SSF53254">
    <property type="entry name" value="Phosphoglycerate mutase-like"/>
    <property type="match status" value="1"/>
</dbReference>
<dbReference type="InterPro" id="IPR050275">
    <property type="entry name" value="PGM_Phosphatase"/>
</dbReference>
<evidence type="ECO:0000313" key="3">
    <source>
        <dbReference type="EMBL" id="AVR89275.1"/>
    </source>
</evidence>
<dbReference type="GO" id="GO:0005829">
    <property type="term" value="C:cytosol"/>
    <property type="evidence" value="ECO:0007669"/>
    <property type="project" value="TreeGrafter"/>
</dbReference>
<dbReference type="Gene3D" id="3.40.50.1240">
    <property type="entry name" value="Phosphoglycerate mutase-like"/>
    <property type="match status" value="1"/>
</dbReference>
<dbReference type="GO" id="GO:0016791">
    <property type="term" value="F:phosphatase activity"/>
    <property type="evidence" value="ECO:0007669"/>
    <property type="project" value="TreeGrafter"/>
</dbReference>
<dbReference type="EC" id="5.4.2.11" evidence="3"/>
<dbReference type="CDD" id="cd07067">
    <property type="entry name" value="HP_PGM_like"/>
    <property type="match status" value="1"/>
</dbReference>
<dbReference type="InterPro" id="IPR029033">
    <property type="entry name" value="His_PPase_superfam"/>
</dbReference>
<feature type="binding site" evidence="2">
    <location>
        <begin position="87"/>
        <end position="90"/>
    </location>
    <ligand>
        <name>substrate</name>
    </ligand>
</feature>
<evidence type="ECO:0000256" key="1">
    <source>
        <dbReference type="PIRSR" id="PIRSR613078-1"/>
    </source>
</evidence>
<dbReference type="Pfam" id="PF00300">
    <property type="entry name" value="His_Phos_1"/>
    <property type="match status" value="1"/>
</dbReference>
<protein>
    <submittedName>
        <fullName evidence="3">Phosphoglycerate mutase</fullName>
        <ecNumber evidence="3">5.4.2.11</ecNumber>
    </submittedName>
</protein>
<evidence type="ECO:0000313" key="4">
    <source>
        <dbReference type="Proteomes" id="UP000241885"/>
    </source>
</evidence>
<dbReference type="InterPro" id="IPR001345">
    <property type="entry name" value="PG/BPGM_mutase_AS"/>
</dbReference>
<dbReference type="SMART" id="SM00855">
    <property type="entry name" value="PGAM"/>
    <property type="match status" value="1"/>
</dbReference>
<gene>
    <name evidence="3" type="ORF">Tharo_2378</name>
</gene>
<organism evidence="3 4">
    <name type="scientific">Thauera aromatica K172</name>
    <dbReference type="NCBI Taxonomy" id="44139"/>
    <lineage>
        <taxon>Bacteria</taxon>
        <taxon>Pseudomonadati</taxon>
        <taxon>Pseudomonadota</taxon>
        <taxon>Betaproteobacteria</taxon>
        <taxon>Rhodocyclales</taxon>
        <taxon>Zoogloeaceae</taxon>
        <taxon>Thauera</taxon>
    </lineage>
</organism>
<evidence type="ECO:0000256" key="2">
    <source>
        <dbReference type="PIRSR" id="PIRSR613078-2"/>
    </source>
</evidence>